<evidence type="ECO:0000313" key="5">
    <source>
        <dbReference type="Proteomes" id="UP000006746"/>
    </source>
</evidence>
<keyword evidence="1 2" id="KW-0238">DNA-binding</keyword>
<evidence type="ECO:0000256" key="3">
    <source>
        <dbReference type="SAM" id="MobiDB-lite"/>
    </source>
</evidence>
<evidence type="ECO:0000256" key="1">
    <source>
        <dbReference type="ARBA" id="ARBA00023125"/>
    </source>
</evidence>
<comment type="caution">
    <text evidence="4">The sequence shown here is derived from an EMBL/GenBank/DDBJ whole genome shotgun (WGS) entry which is preliminary data.</text>
</comment>
<dbReference type="GO" id="GO:0003677">
    <property type="term" value="F:DNA binding"/>
    <property type="evidence" value="ECO:0007669"/>
    <property type="project" value="UniProtKB-UniRule"/>
</dbReference>
<proteinExistence type="inferred from homology"/>
<evidence type="ECO:0000256" key="2">
    <source>
        <dbReference type="HAMAP-Rule" id="MF_00274"/>
    </source>
</evidence>
<accession>K2JS63</accession>
<dbReference type="Pfam" id="PF02575">
    <property type="entry name" value="YbaB_DNA_bd"/>
    <property type="match status" value="1"/>
</dbReference>
<dbReference type="AlphaFoldDB" id="K2JS63"/>
<organism evidence="4 5">
    <name type="scientific">Oceanibaculum indicum P24</name>
    <dbReference type="NCBI Taxonomy" id="1207063"/>
    <lineage>
        <taxon>Bacteria</taxon>
        <taxon>Pseudomonadati</taxon>
        <taxon>Pseudomonadota</taxon>
        <taxon>Alphaproteobacteria</taxon>
        <taxon>Rhodospirillales</taxon>
        <taxon>Oceanibaculaceae</taxon>
        <taxon>Oceanibaculum</taxon>
    </lineage>
</organism>
<dbReference type="HAMAP" id="MF_00274">
    <property type="entry name" value="DNA_YbaB_EbfC"/>
    <property type="match status" value="1"/>
</dbReference>
<protein>
    <recommendedName>
        <fullName evidence="2">Nucleoid-associated protein P24_02066</fullName>
    </recommendedName>
</protein>
<comment type="subunit">
    <text evidence="2">Homodimer.</text>
</comment>
<gene>
    <name evidence="4" type="ORF">P24_02066</name>
</gene>
<dbReference type="PIRSF" id="PIRSF004555">
    <property type="entry name" value="UCP004555"/>
    <property type="match status" value="1"/>
</dbReference>
<feature type="compositionally biased region" description="Low complexity" evidence="3">
    <location>
        <begin position="1"/>
        <end position="18"/>
    </location>
</feature>
<sequence>MKNLASMMKQAQQMQARMTEMQAELERHEMTGQSGGGMVTVTLNGKGEMRAIKIDPTLATPEDVEVLEDLIVAATNDAKAKVEAHMAEQMQKLTGGMKLPEGMKLPF</sequence>
<keyword evidence="2" id="KW-0963">Cytoplasm</keyword>
<dbReference type="Gene3D" id="3.30.1310.10">
    <property type="entry name" value="Nucleoid-associated protein YbaB-like domain"/>
    <property type="match status" value="1"/>
</dbReference>
<dbReference type="SUPFAM" id="SSF82607">
    <property type="entry name" value="YbaB-like"/>
    <property type="match status" value="1"/>
</dbReference>
<dbReference type="Proteomes" id="UP000006746">
    <property type="component" value="Unassembled WGS sequence"/>
</dbReference>
<dbReference type="NCBIfam" id="TIGR00103">
    <property type="entry name" value="DNA_YbaB_EbfC"/>
    <property type="match status" value="1"/>
</dbReference>
<dbReference type="STRING" id="1207063.P24_02066"/>
<dbReference type="EMBL" id="AMRL01000002">
    <property type="protein sequence ID" value="EKE78308.1"/>
    <property type="molecule type" value="Genomic_DNA"/>
</dbReference>
<name>K2JS63_9PROT</name>
<feature type="region of interest" description="Disordered" evidence="3">
    <location>
        <begin position="1"/>
        <end position="41"/>
    </location>
</feature>
<dbReference type="RefSeq" id="WP_008943031.1">
    <property type="nucleotide sequence ID" value="NZ_AMRL01000002.1"/>
</dbReference>
<comment type="subcellular location">
    <subcellularLocation>
        <location evidence="2">Cytoplasm</location>
        <location evidence="2">Nucleoid</location>
    </subcellularLocation>
</comment>
<dbReference type="eggNOG" id="COG0718">
    <property type="taxonomic scope" value="Bacteria"/>
</dbReference>
<reference evidence="4 5" key="1">
    <citation type="journal article" date="2012" name="J. Bacteriol.">
        <title>Genome Sequence of Oceanibaculum indicum Type Strain P24.</title>
        <authorList>
            <person name="Lai Q."/>
            <person name="Shao Z."/>
        </authorList>
    </citation>
    <scope>NUCLEOTIDE SEQUENCE [LARGE SCALE GENOMIC DNA]</scope>
    <source>
        <strain evidence="4 5">P24</strain>
    </source>
</reference>
<dbReference type="PATRIC" id="fig|1207063.3.peg.422"/>
<dbReference type="PANTHER" id="PTHR33449:SF1">
    <property type="entry name" value="NUCLEOID-ASSOCIATED PROTEIN YBAB"/>
    <property type="match status" value="1"/>
</dbReference>
<dbReference type="InterPro" id="IPR004401">
    <property type="entry name" value="YbaB/EbfC"/>
</dbReference>
<evidence type="ECO:0000313" key="4">
    <source>
        <dbReference type="EMBL" id="EKE78308.1"/>
    </source>
</evidence>
<dbReference type="PANTHER" id="PTHR33449">
    <property type="entry name" value="NUCLEOID-ASSOCIATED PROTEIN YBAB"/>
    <property type="match status" value="1"/>
</dbReference>
<keyword evidence="5" id="KW-1185">Reference proteome</keyword>
<comment type="function">
    <text evidence="2">Binds to DNA and alters its conformation. May be involved in regulation of gene expression, nucleoid organization and DNA protection.</text>
</comment>
<dbReference type="GO" id="GO:0005829">
    <property type="term" value="C:cytosol"/>
    <property type="evidence" value="ECO:0007669"/>
    <property type="project" value="TreeGrafter"/>
</dbReference>
<dbReference type="InterPro" id="IPR036894">
    <property type="entry name" value="YbaB-like_sf"/>
</dbReference>
<comment type="similarity">
    <text evidence="2">Belongs to the YbaB/EbfC family.</text>
</comment>
<dbReference type="GO" id="GO:0043590">
    <property type="term" value="C:bacterial nucleoid"/>
    <property type="evidence" value="ECO:0007669"/>
    <property type="project" value="UniProtKB-UniRule"/>
</dbReference>